<protein>
    <submittedName>
        <fullName evidence="1">Uncharacterized protein</fullName>
    </submittedName>
</protein>
<reference evidence="1" key="2">
    <citation type="journal article" date="2015" name="Data Brief">
        <title>Shoot transcriptome of the giant reed, Arundo donax.</title>
        <authorList>
            <person name="Barrero R.A."/>
            <person name="Guerrero F.D."/>
            <person name="Moolhuijzen P."/>
            <person name="Goolsby J.A."/>
            <person name="Tidwell J."/>
            <person name="Bellgard S.E."/>
            <person name="Bellgard M.I."/>
        </authorList>
    </citation>
    <scope>NUCLEOTIDE SEQUENCE</scope>
    <source>
        <tissue evidence="1">Shoot tissue taken approximately 20 cm above the soil surface</tissue>
    </source>
</reference>
<organism evidence="1">
    <name type="scientific">Arundo donax</name>
    <name type="common">Giant reed</name>
    <name type="synonym">Donax arundinaceus</name>
    <dbReference type="NCBI Taxonomy" id="35708"/>
    <lineage>
        <taxon>Eukaryota</taxon>
        <taxon>Viridiplantae</taxon>
        <taxon>Streptophyta</taxon>
        <taxon>Embryophyta</taxon>
        <taxon>Tracheophyta</taxon>
        <taxon>Spermatophyta</taxon>
        <taxon>Magnoliopsida</taxon>
        <taxon>Liliopsida</taxon>
        <taxon>Poales</taxon>
        <taxon>Poaceae</taxon>
        <taxon>PACMAD clade</taxon>
        <taxon>Arundinoideae</taxon>
        <taxon>Arundineae</taxon>
        <taxon>Arundo</taxon>
    </lineage>
</organism>
<name>A0A0A9FQ01_ARUDO</name>
<sequence length="23" mass="2671">MIMHLSNRLSNKIAFPPKILPSY</sequence>
<proteinExistence type="predicted"/>
<accession>A0A0A9FQ01</accession>
<dbReference type="EMBL" id="GBRH01184557">
    <property type="protein sequence ID" value="JAE13339.1"/>
    <property type="molecule type" value="Transcribed_RNA"/>
</dbReference>
<evidence type="ECO:0000313" key="1">
    <source>
        <dbReference type="EMBL" id="JAE13339.1"/>
    </source>
</evidence>
<dbReference type="AlphaFoldDB" id="A0A0A9FQ01"/>
<reference evidence="1" key="1">
    <citation type="submission" date="2014-09" db="EMBL/GenBank/DDBJ databases">
        <authorList>
            <person name="Magalhaes I.L.F."/>
            <person name="Oliveira U."/>
            <person name="Santos F.R."/>
            <person name="Vidigal T.H.D.A."/>
            <person name="Brescovit A.D."/>
            <person name="Santos A.J."/>
        </authorList>
    </citation>
    <scope>NUCLEOTIDE SEQUENCE</scope>
    <source>
        <tissue evidence="1">Shoot tissue taken approximately 20 cm above the soil surface</tissue>
    </source>
</reference>